<name>A0A6G8R6U3_9CAUD</name>
<reference evidence="1 2" key="1">
    <citation type="submission" date="2020-03" db="EMBL/GenBank/DDBJ databases">
        <title>The Isolation and Genome Sequence of a Novel Cyanophage S-H34 from the Huanghai Sea, China.</title>
        <authorList>
            <person name="Jiang T."/>
        </authorList>
    </citation>
    <scope>NUCLEOTIDE SEQUENCE [LARGE SCALE GENOMIC DNA]</scope>
</reference>
<dbReference type="EMBL" id="MT162467">
    <property type="protein sequence ID" value="QIN97098.1"/>
    <property type="molecule type" value="Genomic_DNA"/>
</dbReference>
<sequence>MPGELSVSLNAHEVGVLLSALQLLSAGEEYDIARHYGSAPALYDRLNEVFQKLDKDQLELKYEPYIEPSF</sequence>
<keyword evidence="2" id="KW-1185">Reference proteome</keyword>
<dbReference type="Proteomes" id="UP000501900">
    <property type="component" value="Genome"/>
</dbReference>
<evidence type="ECO:0000313" key="2">
    <source>
        <dbReference type="Proteomes" id="UP000501900"/>
    </source>
</evidence>
<proteinExistence type="predicted"/>
<protein>
    <submittedName>
        <fullName evidence="1">Uncharacterized protein</fullName>
    </submittedName>
</protein>
<evidence type="ECO:0000313" key="1">
    <source>
        <dbReference type="EMBL" id="QIN97098.1"/>
    </source>
</evidence>
<dbReference type="GeneID" id="77946976"/>
<dbReference type="KEGG" id="vg:77946976"/>
<dbReference type="RefSeq" id="YP_010670766.1">
    <property type="nucleotide sequence ID" value="NC_070965.1"/>
</dbReference>
<organism evidence="1 2">
    <name type="scientific">Synechococcus phage S-H34</name>
    <dbReference type="NCBI Taxonomy" id="2718942"/>
    <lineage>
        <taxon>Viruses</taxon>
        <taxon>Duplodnaviria</taxon>
        <taxon>Heunggongvirae</taxon>
        <taxon>Uroviricota</taxon>
        <taxon>Caudoviricetes</taxon>
        <taxon>Pantevenvirales</taxon>
        <taxon>Kyanoviridae</taxon>
        <taxon>Makaravirus</taxon>
        <taxon>Makaravirus thirtyfour</taxon>
    </lineage>
</organism>
<accession>A0A6G8R6U3</accession>